<sequence>MSYLVLARKYRPQTFEDVVEQEHVTRTLTNAIRADRVAHAILFSGPRGTGKTTIARILAKAMNCETGPSPVPCNACRSCREITGGNAVDVFEIDGASNNGVDHIRELRDNVKYMPAHSRYKIYIIDEVHMLSTPAFNALLKTLEEPPAHILFLFATTEPHKIPITILSRCQQHHLRRIPSENIARHMAALCKREGTTIPEESLSLIAGEAGGSMRDALSLLDQVMTCTEGEITHEGVLNLLGAADREVLFRITAALFSGNVADILEIIDDVYRHGRDIKAFFGAVMTHLRNLWIVKTVRNPNRLVDLPTVEIERMAALVRDVSETHISQIMDAFTREESAVKFSSQPRLALEMAFIRLFQIQPALPIGTLIERLDDLAGRIPAAPEYGLDRTNSAPPEVREPDSPILTPAPVSPPSKTTMSDTDPARSTATMEVQAPPSETRTNRPEECRLPDIPADTSYDPEESLDVTWRKLTALACGRSSALGSYLNRTALAHIGDETLDIIVHGNGFNLKQIHKRQEFLQEAVQSFFGRNFHLNFRLNDGGEESRQKKIDAVNTIRQEALNHPTVAAAVEIFDGKIVDVKIL</sequence>
<keyword evidence="2 11" id="KW-0808">Transferase</keyword>
<gene>
    <name evidence="11" type="primary">dnaX</name>
    <name evidence="14" type="ORF">dsmv_1578</name>
</gene>
<feature type="region of interest" description="Disordered" evidence="12">
    <location>
        <begin position="385"/>
        <end position="462"/>
    </location>
</feature>
<comment type="subunit">
    <text evidence="11">DNA polymerase III contains a core (composed of alpha, epsilon and theta chains) that associates with a tau subunit. This core dimerizes to form the POLIII' complex. PolIII' associates with the gamma complex (composed of gamma, delta, delta', psi and chi chains) and with the beta chain to form the complete DNA polymerase III complex.</text>
</comment>
<dbReference type="FunFam" id="3.40.50.300:FF:000014">
    <property type="entry name" value="DNA polymerase III subunit gamma/tau"/>
    <property type="match status" value="1"/>
</dbReference>
<evidence type="ECO:0000256" key="2">
    <source>
        <dbReference type="ARBA" id="ARBA00022679"/>
    </source>
</evidence>
<dbReference type="GO" id="GO:0005524">
    <property type="term" value="F:ATP binding"/>
    <property type="evidence" value="ECO:0007669"/>
    <property type="project" value="UniProtKB-KW"/>
</dbReference>
<dbReference type="EC" id="2.7.7.7" evidence="11"/>
<comment type="function">
    <text evidence="11">DNA polymerase III is a complex, multichain enzyme responsible for most of the replicative synthesis in bacteria. This DNA polymerase also exhibits 3' to 5' exonuclease activity.</text>
</comment>
<dbReference type="PANTHER" id="PTHR11669:SF0">
    <property type="entry name" value="PROTEIN STICHEL-LIKE 2"/>
    <property type="match status" value="1"/>
</dbReference>
<keyword evidence="6 11" id="KW-0547">Nucleotide-binding</keyword>
<dbReference type="AlphaFoldDB" id="S7U0S3"/>
<dbReference type="InterPro" id="IPR050238">
    <property type="entry name" value="DNA_Rep/Repair_Clamp_Loader"/>
</dbReference>
<dbReference type="SUPFAM" id="SSF52540">
    <property type="entry name" value="P-loop containing nucleoside triphosphate hydrolases"/>
    <property type="match status" value="1"/>
</dbReference>
<dbReference type="PATRIC" id="fig|1121405.3.peg.1016"/>
<evidence type="ECO:0000256" key="11">
    <source>
        <dbReference type="RuleBase" id="RU364063"/>
    </source>
</evidence>
<feature type="compositionally biased region" description="Polar residues" evidence="12">
    <location>
        <begin position="415"/>
        <end position="432"/>
    </location>
</feature>
<evidence type="ECO:0000259" key="13">
    <source>
        <dbReference type="SMART" id="SM00382"/>
    </source>
</evidence>
<dbReference type="Proteomes" id="UP000014977">
    <property type="component" value="Unassembled WGS sequence"/>
</dbReference>
<dbReference type="GO" id="GO:0006261">
    <property type="term" value="P:DNA-templated DNA replication"/>
    <property type="evidence" value="ECO:0007669"/>
    <property type="project" value="TreeGrafter"/>
</dbReference>
<evidence type="ECO:0000256" key="9">
    <source>
        <dbReference type="ARBA" id="ARBA00022932"/>
    </source>
</evidence>
<feature type="domain" description="AAA+ ATPase" evidence="13">
    <location>
        <begin position="37"/>
        <end position="179"/>
    </location>
</feature>
<comment type="caution">
    <text evidence="14">The sequence shown here is derived from an EMBL/GenBank/DDBJ whole genome shotgun (WGS) entry which is preliminary data.</text>
</comment>
<keyword evidence="7" id="KW-0862">Zinc</keyword>
<comment type="similarity">
    <text evidence="1 11">Belongs to the DnaX/STICHEL family.</text>
</comment>
<dbReference type="RefSeq" id="WP_020875962.1">
    <property type="nucleotide sequence ID" value="NZ_ATHJ01000064.1"/>
</dbReference>
<evidence type="ECO:0000313" key="15">
    <source>
        <dbReference type="Proteomes" id="UP000014977"/>
    </source>
</evidence>
<evidence type="ECO:0000256" key="3">
    <source>
        <dbReference type="ARBA" id="ARBA00022695"/>
    </source>
</evidence>
<dbReference type="CDD" id="cd18137">
    <property type="entry name" value="HLD_clamp_pol_III_gamma_tau"/>
    <property type="match status" value="1"/>
</dbReference>
<dbReference type="InterPro" id="IPR003593">
    <property type="entry name" value="AAA+_ATPase"/>
</dbReference>
<evidence type="ECO:0000256" key="8">
    <source>
        <dbReference type="ARBA" id="ARBA00022840"/>
    </source>
</evidence>
<feature type="compositionally biased region" description="Basic and acidic residues" evidence="12">
    <location>
        <begin position="442"/>
        <end position="451"/>
    </location>
</feature>
<evidence type="ECO:0000313" key="14">
    <source>
        <dbReference type="EMBL" id="EPR42590.1"/>
    </source>
</evidence>
<keyword evidence="8 11" id="KW-0067">ATP-binding</keyword>
<dbReference type="SUPFAM" id="SSF48019">
    <property type="entry name" value="post-AAA+ oligomerization domain-like"/>
    <property type="match status" value="1"/>
</dbReference>
<evidence type="ECO:0000256" key="12">
    <source>
        <dbReference type="SAM" id="MobiDB-lite"/>
    </source>
</evidence>
<dbReference type="GO" id="GO:0003677">
    <property type="term" value="F:DNA binding"/>
    <property type="evidence" value="ECO:0007669"/>
    <property type="project" value="InterPro"/>
</dbReference>
<evidence type="ECO:0000256" key="5">
    <source>
        <dbReference type="ARBA" id="ARBA00022723"/>
    </source>
</evidence>
<dbReference type="InterPro" id="IPR012763">
    <property type="entry name" value="DNA_pol_III_sug/sutau_N"/>
</dbReference>
<keyword evidence="4 11" id="KW-0235">DNA replication</keyword>
<accession>S7U0S3</accession>
<dbReference type="Gene3D" id="1.20.272.10">
    <property type="match status" value="1"/>
</dbReference>
<dbReference type="OrthoDB" id="9810148at2"/>
<dbReference type="InterPro" id="IPR045085">
    <property type="entry name" value="HLD_clamp_pol_III_gamma_tau"/>
</dbReference>
<dbReference type="GO" id="GO:0009360">
    <property type="term" value="C:DNA polymerase III complex"/>
    <property type="evidence" value="ECO:0007669"/>
    <property type="project" value="InterPro"/>
</dbReference>
<comment type="catalytic activity">
    <reaction evidence="10 11">
        <text>DNA(n) + a 2'-deoxyribonucleoside 5'-triphosphate = DNA(n+1) + diphosphate</text>
        <dbReference type="Rhea" id="RHEA:22508"/>
        <dbReference type="Rhea" id="RHEA-COMP:17339"/>
        <dbReference type="Rhea" id="RHEA-COMP:17340"/>
        <dbReference type="ChEBI" id="CHEBI:33019"/>
        <dbReference type="ChEBI" id="CHEBI:61560"/>
        <dbReference type="ChEBI" id="CHEBI:173112"/>
        <dbReference type="EC" id="2.7.7.7"/>
    </reaction>
</comment>
<dbReference type="Pfam" id="PF13177">
    <property type="entry name" value="DNA_pol3_delta2"/>
    <property type="match status" value="1"/>
</dbReference>
<dbReference type="InterPro" id="IPR022754">
    <property type="entry name" value="DNA_pol_III_gamma-3"/>
</dbReference>
<dbReference type="SMART" id="SM00382">
    <property type="entry name" value="AAA"/>
    <property type="match status" value="1"/>
</dbReference>
<dbReference type="NCBIfam" id="NF004046">
    <property type="entry name" value="PRK05563.1"/>
    <property type="match status" value="1"/>
</dbReference>
<dbReference type="InterPro" id="IPR008921">
    <property type="entry name" value="DNA_pol3_clamp-load_cplx_C"/>
</dbReference>
<proteinExistence type="inferred from homology"/>
<evidence type="ECO:0000256" key="6">
    <source>
        <dbReference type="ARBA" id="ARBA00022741"/>
    </source>
</evidence>
<dbReference type="EMBL" id="ATHJ01000064">
    <property type="protein sequence ID" value="EPR42590.1"/>
    <property type="molecule type" value="Genomic_DNA"/>
</dbReference>
<dbReference type="GO" id="GO:0046872">
    <property type="term" value="F:metal ion binding"/>
    <property type="evidence" value="ECO:0007669"/>
    <property type="project" value="UniProtKB-KW"/>
</dbReference>
<keyword evidence="5" id="KW-0479">Metal-binding</keyword>
<evidence type="ECO:0000256" key="1">
    <source>
        <dbReference type="ARBA" id="ARBA00006360"/>
    </source>
</evidence>
<dbReference type="CDD" id="cd00009">
    <property type="entry name" value="AAA"/>
    <property type="match status" value="1"/>
</dbReference>
<dbReference type="InterPro" id="IPR027417">
    <property type="entry name" value="P-loop_NTPase"/>
</dbReference>
<dbReference type="Pfam" id="PF12169">
    <property type="entry name" value="DNA_pol3_gamma3"/>
    <property type="match status" value="1"/>
</dbReference>
<dbReference type="NCBIfam" id="TIGR02397">
    <property type="entry name" value="dnaX_nterm"/>
    <property type="match status" value="1"/>
</dbReference>
<dbReference type="eggNOG" id="COG2812">
    <property type="taxonomic scope" value="Bacteria"/>
</dbReference>
<dbReference type="InterPro" id="IPR001270">
    <property type="entry name" value="ClpA/B"/>
</dbReference>
<organism evidence="14 15">
    <name type="scientific">Desulfococcus multivorans DSM 2059</name>
    <dbReference type="NCBI Taxonomy" id="1121405"/>
    <lineage>
        <taxon>Bacteria</taxon>
        <taxon>Pseudomonadati</taxon>
        <taxon>Thermodesulfobacteriota</taxon>
        <taxon>Desulfobacteria</taxon>
        <taxon>Desulfobacterales</taxon>
        <taxon>Desulfococcaceae</taxon>
        <taxon>Desulfococcus</taxon>
    </lineage>
</organism>
<dbReference type="PRINTS" id="PR00300">
    <property type="entry name" value="CLPPROTEASEA"/>
</dbReference>
<evidence type="ECO:0000256" key="4">
    <source>
        <dbReference type="ARBA" id="ARBA00022705"/>
    </source>
</evidence>
<dbReference type="PANTHER" id="PTHR11669">
    <property type="entry name" value="REPLICATION FACTOR C / DNA POLYMERASE III GAMMA-TAU SUBUNIT"/>
    <property type="match status" value="1"/>
</dbReference>
<reference evidence="14 15" key="1">
    <citation type="journal article" date="2013" name="Genome Announc.">
        <title>Draft genome sequences for three mercury-methylating, sulfate-reducing bacteria.</title>
        <authorList>
            <person name="Brown S.D."/>
            <person name="Hurt R.A.Jr."/>
            <person name="Gilmour C.C."/>
            <person name="Elias D.A."/>
        </authorList>
    </citation>
    <scope>NUCLEOTIDE SEQUENCE [LARGE SCALE GENOMIC DNA]</scope>
    <source>
        <strain evidence="14 15">DSM 2059</strain>
    </source>
</reference>
<name>S7U0S3_DESML</name>
<evidence type="ECO:0000256" key="10">
    <source>
        <dbReference type="ARBA" id="ARBA00049244"/>
    </source>
</evidence>
<keyword evidence="3 11" id="KW-0548">Nucleotidyltransferase</keyword>
<dbReference type="GO" id="GO:0003887">
    <property type="term" value="F:DNA-directed DNA polymerase activity"/>
    <property type="evidence" value="ECO:0007669"/>
    <property type="project" value="UniProtKB-KW"/>
</dbReference>
<dbReference type="STRING" id="897.B2D07_07695"/>
<dbReference type="Pfam" id="PF22608">
    <property type="entry name" value="DNAX_ATPase_lid"/>
    <property type="match status" value="1"/>
</dbReference>
<dbReference type="Gene3D" id="1.10.8.60">
    <property type="match status" value="1"/>
</dbReference>
<protein>
    <recommendedName>
        <fullName evidence="11">DNA polymerase III subunit gamma/tau</fullName>
        <ecNumber evidence="11">2.7.7.7</ecNumber>
    </recommendedName>
</protein>
<keyword evidence="15" id="KW-1185">Reference proteome</keyword>
<keyword evidence="9 11" id="KW-0239">DNA-directed DNA polymerase</keyword>
<evidence type="ECO:0000256" key="7">
    <source>
        <dbReference type="ARBA" id="ARBA00022833"/>
    </source>
</evidence>
<dbReference type="Gene3D" id="3.40.50.300">
    <property type="entry name" value="P-loop containing nucleotide triphosphate hydrolases"/>
    <property type="match status" value="1"/>
</dbReference>